<dbReference type="InterPro" id="IPR007111">
    <property type="entry name" value="NACHT_NTPase"/>
</dbReference>
<evidence type="ECO:0000256" key="2">
    <source>
        <dbReference type="ARBA" id="ARBA00022840"/>
    </source>
</evidence>
<dbReference type="SUPFAM" id="SSF52058">
    <property type="entry name" value="L domain-like"/>
    <property type="match status" value="1"/>
</dbReference>
<dbReference type="PANTHER" id="PTHR46844:SF1">
    <property type="entry name" value="SLR5058 PROTEIN"/>
    <property type="match status" value="1"/>
</dbReference>
<accession>A0A841AU53</accession>
<dbReference type="Gene3D" id="3.40.50.300">
    <property type="entry name" value="P-loop containing nucleotide triphosphate hydrolases"/>
    <property type="match status" value="1"/>
</dbReference>
<feature type="domain" description="NACHT" evidence="4">
    <location>
        <begin position="279"/>
        <end position="607"/>
    </location>
</feature>
<evidence type="ECO:0000313" key="5">
    <source>
        <dbReference type="EMBL" id="MBB5852389.1"/>
    </source>
</evidence>
<feature type="compositionally biased region" description="Basic and acidic residues" evidence="3">
    <location>
        <begin position="247"/>
        <end position="267"/>
    </location>
</feature>
<protein>
    <recommendedName>
        <fullName evidence="4">NACHT domain-containing protein</fullName>
    </recommendedName>
</protein>
<dbReference type="AlphaFoldDB" id="A0A841AU53"/>
<name>A0A841AU53_9PSEU</name>
<evidence type="ECO:0000313" key="6">
    <source>
        <dbReference type="Proteomes" id="UP000580861"/>
    </source>
</evidence>
<evidence type="ECO:0000256" key="3">
    <source>
        <dbReference type="SAM" id="MobiDB-lite"/>
    </source>
</evidence>
<dbReference type="SUPFAM" id="SSF52540">
    <property type="entry name" value="P-loop containing nucleoside triphosphate hydrolases"/>
    <property type="match status" value="1"/>
</dbReference>
<dbReference type="Pfam" id="PF22733">
    <property type="entry name" value="NNH1"/>
    <property type="match status" value="1"/>
</dbReference>
<keyword evidence="6" id="KW-1185">Reference proteome</keyword>
<keyword evidence="2" id="KW-0067">ATP-binding</keyword>
<evidence type="ECO:0000256" key="1">
    <source>
        <dbReference type="ARBA" id="ARBA00022741"/>
    </source>
</evidence>
<comment type="caution">
    <text evidence="5">The sequence shown here is derived from an EMBL/GenBank/DDBJ whole genome shotgun (WGS) entry which is preliminary data.</text>
</comment>
<dbReference type="RefSeq" id="WP_184894804.1">
    <property type="nucleotide sequence ID" value="NZ_JACHMX010000001.1"/>
</dbReference>
<dbReference type="EMBL" id="JACHMX010000001">
    <property type="protein sequence ID" value="MBB5852389.1"/>
    <property type="molecule type" value="Genomic_DNA"/>
</dbReference>
<dbReference type="PROSITE" id="PS50837">
    <property type="entry name" value="NACHT"/>
    <property type="match status" value="1"/>
</dbReference>
<organism evidence="5 6">
    <name type="scientific">Amycolatopsis umgeniensis</name>
    <dbReference type="NCBI Taxonomy" id="336628"/>
    <lineage>
        <taxon>Bacteria</taxon>
        <taxon>Bacillati</taxon>
        <taxon>Actinomycetota</taxon>
        <taxon>Actinomycetes</taxon>
        <taxon>Pseudonocardiales</taxon>
        <taxon>Pseudonocardiaceae</taxon>
        <taxon>Amycolatopsis</taxon>
    </lineage>
</organism>
<keyword evidence="1" id="KW-0547">Nucleotide-binding</keyword>
<gene>
    <name evidence="5" type="ORF">HDA45_002476</name>
</gene>
<dbReference type="Pfam" id="PF05729">
    <property type="entry name" value="NACHT"/>
    <property type="match status" value="1"/>
</dbReference>
<sequence length="1056" mass="116809">MTGLEGPALKLGGSIATYAAKSWLQRRRKKTERESSLAELAADELKGPLEKRKLENLVETIGLQVAEELKPVLAARFSTLPENEIAATFLAVEDTLGKVDLSDEALLADDADPELLARRVREQFPARSALLAERAADLYELALDLACRHLVMVVRHLPSFRSTTLAEILGRLTRQSDQLDQLLARIPKTSLTAPAGTDHDAEFRTDYLSLLARKLDKLDLLGLTKDDQPTLPLTVAYLSLSVSSESSRGDDRPEDWFAKHPGRRDGTTMRAESAIGEEHRTLVRGEAGSGKTTLLNWLAISAAGSRFTGKLAPWNGFVPFPIRLRSFADGALPGAEHFVAHAAPTLAGRAPANWADRVLRSGKAMILVDGVDEIDAPRRRKVKDWLQELGLTYPEARFVVTSRSAAADQRWLYQEGFGSVLLEPMSANDIHALVDKWHEAAVSVRPEEDLDEARRRLLSQLSNRPHLRTLASSPLLCSMLCALNWAHRSELPRDRMDLYRKALSMLLHLRDTARSITVLLTEQQKQILLGHLAWRLTSGGKVELPKDEVLEHIAYRLRWLPHVDHSSEEVLAHLLERSGVLREPVSGKVDFVHRTFQEFLAANEATEAGYLDTLITHAHRDTWRETVIMACGHAKHHQANKLLTEILDRAEAEPRHTRRLRLLAAACLETVSNVDPAVIERVEQVIREHLVPPRDLRETRSLASVGPRLLRYLPETTDGLSEAAAAATVRAATLTAGDDALRLLRSYAQDSRESVQEQLREAWQYFDPERFADEVLADSPLWNGKIVVTAGRLLPYTRRLRRLESLSVALPTSEELPGIDLLSEVPALKVLDLSFDDNAVVDLKPLADHPKLTEVGLYFAKKFTGLKALKSLTELEDLTLFRSSPWRGLEALGHLTQVQSLSLDNLQSVESLEALSAMTSLTRLRLMGCSHRALAATPPMPGIDMLSLDGGMKTGIAARLIAETFPGLTYLSASYVDMTDLTPLADLPLTSLNLLSCALGDIGQLASHPTLTTIMIYAADTVDVRPLADLDITLYARPKDRIIGLDELGPGVKVFG</sequence>
<dbReference type="InterPro" id="IPR027417">
    <property type="entry name" value="P-loop_NTPase"/>
</dbReference>
<dbReference type="PANTHER" id="PTHR46844">
    <property type="entry name" value="SLR5058 PROTEIN"/>
    <property type="match status" value="1"/>
</dbReference>
<reference evidence="5 6" key="1">
    <citation type="submission" date="2020-08" db="EMBL/GenBank/DDBJ databases">
        <title>Sequencing the genomes of 1000 actinobacteria strains.</title>
        <authorList>
            <person name="Klenk H.-P."/>
        </authorList>
    </citation>
    <scope>NUCLEOTIDE SEQUENCE [LARGE SCALE GENOMIC DNA]</scope>
    <source>
        <strain evidence="5 6">DSM 45272</strain>
    </source>
</reference>
<dbReference type="Gene3D" id="3.80.10.10">
    <property type="entry name" value="Ribonuclease Inhibitor"/>
    <property type="match status" value="1"/>
</dbReference>
<proteinExistence type="predicted"/>
<evidence type="ECO:0000259" key="4">
    <source>
        <dbReference type="PROSITE" id="PS50837"/>
    </source>
</evidence>
<feature type="region of interest" description="Disordered" evidence="3">
    <location>
        <begin position="244"/>
        <end position="268"/>
    </location>
</feature>
<dbReference type="Proteomes" id="UP000580861">
    <property type="component" value="Unassembled WGS sequence"/>
</dbReference>
<dbReference type="GO" id="GO:0005524">
    <property type="term" value="F:ATP binding"/>
    <property type="evidence" value="ECO:0007669"/>
    <property type="project" value="UniProtKB-KW"/>
</dbReference>
<dbReference type="InterPro" id="IPR054547">
    <property type="entry name" value="NNH1"/>
</dbReference>
<dbReference type="InterPro" id="IPR032675">
    <property type="entry name" value="LRR_dom_sf"/>
</dbReference>